<dbReference type="Proteomes" id="UP000472971">
    <property type="component" value="Unassembled WGS sequence"/>
</dbReference>
<protein>
    <submittedName>
        <fullName evidence="2">Uncharacterized protein</fullName>
    </submittedName>
</protein>
<evidence type="ECO:0000313" key="1">
    <source>
        <dbReference type="EMBL" id="MBA4535826.1"/>
    </source>
</evidence>
<dbReference type="AlphaFoldDB" id="A0A6B3VXE0"/>
<reference evidence="2 3" key="1">
    <citation type="submission" date="2020-02" db="EMBL/GenBank/DDBJ databases">
        <title>Bacillus aquiflavi sp. nov., isolated from yellow water of strong flavor Chinese baijiu in Yibin region of China.</title>
        <authorList>
            <person name="Xie J."/>
        </authorList>
    </citation>
    <scope>NUCLEOTIDE SEQUENCE [LARGE SCALE GENOMIC DNA]</scope>
    <source>
        <strain evidence="2 3">3H-10</strain>
    </source>
</reference>
<accession>A0A6B3VXE0</accession>
<dbReference type="RefSeq" id="WP_163239366.1">
    <property type="nucleotide sequence ID" value="NZ_JAAIWN010000002.1"/>
</dbReference>
<sequence length="202" mass="23568">MKINASISCKDTKQSDDLYKLKTVPGIWISGKTFWFDNEAEKLLTEEMLSIKIKRPYLHSNIHFFETYITNHLNEARNLKLLFAHHHLYSAKDHFTFVSPVEDVIFHLADNIVYLVNGRHKRQSFKQCSVQPFWNFKTEDIWSNYRRGTLRYQPMAKGATVSLFAMNVSMLPRETTKGSAWVIFGKSKETLAKLNKAVLKSY</sequence>
<keyword evidence="3" id="KW-1185">Reference proteome</keyword>
<gene>
    <name evidence="2" type="ORF">G4D64_01405</name>
    <name evidence="1" type="ORF">H1Z61_01410</name>
</gene>
<dbReference type="EMBL" id="JACEIO010000002">
    <property type="protein sequence ID" value="MBA4535826.1"/>
    <property type="molecule type" value="Genomic_DNA"/>
</dbReference>
<name>A0A6B3VXE0_9BACI</name>
<proteinExistence type="predicted"/>
<dbReference type="Proteomes" id="UP000570010">
    <property type="component" value="Unassembled WGS sequence"/>
</dbReference>
<dbReference type="EMBL" id="JAAIWN010000002">
    <property type="protein sequence ID" value="NEY80201.1"/>
    <property type="molecule type" value="Genomic_DNA"/>
</dbReference>
<evidence type="ECO:0000313" key="4">
    <source>
        <dbReference type="Proteomes" id="UP000570010"/>
    </source>
</evidence>
<comment type="caution">
    <text evidence="2">The sequence shown here is derived from an EMBL/GenBank/DDBJ whole genome shotgun (WGS) entry which is preliminary data.</text>
</comment>
<evidence type="ECO:0000313" key="2">
    <source>
        <dbReference type="EMBL" id="NEY80201.1"/>
    </source>
</evidence>
<evidence type="ECO:0000313" key="3">
    <source>
        <dbReference type="Proteomes" id="UP000472971"/>
    </source>
</evidence>
<organism evidence="2 3">
    <name type="scientific">Bacillus aquiflavi</name>
    <dbReference type="NCBI Taxonomy" id="2672567"/>
    <lineage>
        <taxon>Bacteria</taxon>
        <taxon>Bacillati</taxon>
        <taxon>Bacillota</taxon>
        <taxon>Bacilli</taxon>
        <taxon>Bacillales</taxon>
        <taxon>Bacillaceae</taxon>
        <taxon>Bacillus</taxon>
    </lineage>
</organism>
<reference evidence="1 4" key="2">
    <citation type="submission" date="2020-07" db="EMBL/GenBank/DDBJ databases">
        <authorList>
            <person name="Feng H."/>
        </authorList>
    </citation>
    <scope>NUCLEOTIDE SEQUENCE [LARGE SCALE GENOMIC DNA]</scope>
    <source>
        <strain evidence="4">s-12</strain>
        <strain evidence="1">S-12</strain>
    </source>
</reference>